<dbReference type="InterPro" id="IPR027417">
    <property type="entry name" value="P-loop_NTPase"/>
</dbReference>
<dbReference type="Proteomes" id="UP000694941">
    <property type="component" value="Unplaced"/>
</dbReference>
<keyword evidence="3 5" id="KW-0067">ATP-binding</keyword>
<dbReference type="InterPro" id="IPR027640">
    <property type="entry name" value="Kinesin-like_fam"/>
</dbReference>
<feature type="compositionally biased region" description="Polar residues" evidence="6">
    <location>
        <begin position="1582"/>
        <end position="1593"/>
    </location>
</feature>
<dbReference type="SMART" id="SM00129">
    <property type="entry name" value="KISc"/>
    <property type="match status" value="1"/>
</dbReference>
<evidence type="ECO:0000256" key="6">
    <source>
        <dbReference type="SAM" id="MobiDB-lite"/>
    </source>
</evidence>
<feature type="region of interest" description="Disordered" evidence="6">
    <location>
        <begin position="771"/>
        <end position="803"/>
    </location>
</feature>
<keyword evidence="5" id="KW-0505">Motor protein</keyword>
<evidence type="ECO:0000259" key="7">
    <source>
        <dbReference type="PROSITE" id="PS50067"/>
    </source>
</evidence>
<sequence>MSRYTRNNCLGNSITTPCGTLENASPPIAQQAQQYLEENVKAWIKPNYEQIPPTSVKVSANRGDSPVINDSFNISPRTVRYTTHHLDDHRSLTINDINSSADPDYSPSSNIRDALGGLGGISMPPRDASVGVDTLPNVSRAQSCSLPHSLSYCGFSQSSFLQGTSYSSPCWRVVEYSQPSAAASFFARATQQLNLATKKRRRYYNDHEFVTTKFRTDFAKIIGSSPPPAPPLLLRATSRKDGISLGKVKVMLRVSSGPLSAESSRLASFLFLDVKQKQVSLYDPTTCGTTSPVDRRVGVAAPKMFAFDAVFPPDTPQVEIISTALVDVIQSVVNGMDGCLFVYGNPKLGKTYTMIGESSSIQELGATPCAIAWLFKLISEQREKTGARFSVRASAVGVTGRSETIRDLLSVFAIGTDIAGSSPGLLLQDDPVYGTHLMNQSEIRAPTAEKAAFLLDAALAARSKFEKEEENRNSHFLFTLHVYQYRFEKGNRSGVAGGRSRLNLIDLGSCEKLVKPRDGAGGHNLSLSALGNVIIALLNGQKHVPYKDSKLTQLLREALGSLTCRAAMIAHVSSAPEHYSETLATIQLAARIHRLRRQKFKFPGASSSESSSDDRKVCRPFLKVHAITEDNGKSGSSDPDNTSSSEQSCDTVIFVGERGVSVSSCHVKRNVSLSPRPTKQNHNGQSAVITQESVNTAKFQYSFNSKNGKNAFASMTNASSRNALRNYSVGEKNSNVRVADRTIINTVEPNAFAVKTKNQHHQTEKRLNERLQAANSSSTSDHTIVLPEQGGLPNQSTGPQASRKYPFKHKLQYIKRNEGKLSTSSSHSNSAKTHSTRDPRVQSDELWIDGPRFCKSKFENLSLKSLQKEQWVDGPGFEFHGHIDEHKKQFISKWVEEHSQHVQQNIKDLKGEVWIDFPPLKKNVSCTEMEGNSSDIIKKMDVLGPEKQQNICELKKTVPQFHQDEHISVQYQKKLQGNIRHHNEAFLAFNEHNVPETWHQETIPTIEDHRHSVAYEYLDDCSRSFYLTDVEECNEGENQTDQHGTEDTNSDQDIELFETEGEGESVQMQDSCLQVNEEDIIVAMLQDSPSKCEGTNSNTKYEILTERPLKTLSKTDFALDSSFMDLQVEGLNSCDQEFATSKSIRGFQSMLRNVNREYLDLTGLNEKRYFMRETVPDVRPSLCWDSFGDQNLKVKEKSDDEYLETTSLPGKDFKSIYSDKITTDPEVSSTLSEPVDFTKLRLPCDQKLLAFLSKPSREPKPILAVSPIVHQTKEKSASLGELGDLELQQLKGFETQYPPRMFSHEVNKKMLAFQETGEKLLYSKPCEMLTKQQRNLDSHNAQSNKHSMLNARFTNPNTEVRTTSCDITQSVDSSGYNPQLCIPKNENEIILEVKPLDFTNIGALQNCSHQNFSKIKIVQDFGGSDVKERDLASQSHSKLQHCSTEINNKSVILFSKVKPTNNTKRFQKLDKRIKSPFISYLSREGVASLSFCDDNTTQTISGDIQCSSDSSPRNCPIDSPLISPYAKITQARSTKSSSGRGSDSSIVSGEPREGSKILPLKLHQLSGTSSGYESMMRDSEETPASSSQESGNECDTGEHRNKKGVRRKAMGLEHHTKPSTFHPLATKTSPTCRDSPLVMTKEPLMSKHHKTNEWHNSNLQIPDENVCCTGLLCCGVGFRKITSDLSYV</sequence>
<dbReference type="SUPFAM" id="SSF52540">
    <property type="entry name" value="P-loop containing nucleoside triphosphate hydrolases"/>
    <property type="match status" value="1"/>
</dbReference>
<dbReference type="PRINTS" id="PR00380">
    <property type="entry name" value="KINESINHEAVY"/>
</dbReference>
<proteinExistence type="inferred from homology"/>
<keyword evidence="4" id="KW-0963">Cytoplasm</keyword>
<evidence type="ECO:0000256" key="3">
    <source>
        <dbReference type="ARBA" id="ARBA00022840"/>
    </source>
</evidence>
<evidence type="ECO:0000256" key="1">
    <source>
        <dbReference type="ARBA" id="ARBA00004245"/>
    </source>
</evidence>
<evidence type="ECO:0000313" key="8">
    <source>
        <dbReference type="Proteomes" id="UP000694941"/>
    </source>
</evidence>
<dbReference type="InterPro" id="IPR036961">
    <property type="entry name" value="Kinesin_motor_dom_sf"/>
</dbReference>
<comment type="subcellular location">
    <subcellularLocation>
        <location evidence="1">Cytoplasm</location>
        <location evidence="1">Cytoskeleton</location>
    </subcellularLocation>
</comment>
<dbReference type="PROSITE" id="PS50067">
    <property type="entry name" value="KINESIN_MOTOR_2"/>
    <property type="match status" value="1"/>
</dbReference>
<reference evidence="9" key="1">
    <citation type="submission" date="2025-08" db="UniProtKB">
        <authorList>
            <consortium name="RefSeq"/>
        </authorList>
    </citation>
    <scope>IDENTIFICATION</scope>
    <source>
        <tissue evidence="9">Muscle</tissue>
    </source>
</reference>
<evidence type="ECO:0000256" key="4">
    <source>
        <dbReference type="ARBA" id="ARBA00023212"/>
    </source>
</evidence>
<dbReference type="GeneID" id="106462696"/>
<gene>
    <name evidence="9" type="primary">LOC106462696</name>
</gene>
<dbReference type="PANTHER" id="PTHR21608">
    <property type="entry name" value="KINESIN-LIKE PROTEIN CG14535"/>
    <property type="match status" value="1"/>
</dbReference>
<feature type="binding site" evidence="5">
    <location>
        <begin position="344"/>
        <end position="351"/>
    </location>
    <ligand>
        <name>ATP</name>
        <dbReference type="ChEBI" id="CHEBI:30616"/>
    </ligand>
</feature>
<dbReference type="RefSeq" id="XP_022245724.1">
    <property type="nucleotide sequence ID" value="XM_022390016.1"/>
</dbReference>
<comment type="similarity">
    <text evidence="5">Belongs to the TRAFAC class myosin-kinesin ATPase superfamily. Kinesin family.</text>
</comment>
<dbReference type="Gene3D" id="3.40.850.10">
    <property type="entry name" value="Kinesin motor domain"/>
    <property type="match status" value="1"/>
</dbReference>
<feature type="compositionally biased region" description="Low complexity" evidence="6">
    <location>
        <begin position="1533"/>
        <end position="1549"/>
    </location>
</feature>
<name>A0ABM1SQ18_LIMPO</name>
<protein>
    <submittedName>
        <fullName evidence="9">Uncharacterized protein LOC106462696 isoform X1</fullName>
    </submittedName>
</protein>
<evidence type="ECO:0000256" key="5">
    <source>
        <dbReference type="PROSITE-ProRule" id="PRU00283"/>
    </source>
</evidence>
<feature type="region of interest" description="Disordered" evidence="6">
    <location>
        <begin position="1529"/>
        <end position="1636"/>
    </location>
</feature>
<dbReference type="InterPro" id="IPR001752">
    <property type="entry name" value="Kinesin_motor_dom"/>
</dbReference>
<feature type="compositionally biased region" description="Low complexity" evidence="6">
    <location>
        <begin position="822"/>
        <end position="833"/>
    </location>
</feature>
<evidence type="ECO:0000313" key="9">
    <source>
        <dbReference type="RefSeq" id="XP_022245724.1"/>
    </source>
</evidence>
<feature type="domain" description="Kinesin motor" evidence="7">
    <location>
        <begin position="247"/>
        <end position="595"/>
    </location>
</feature>
<feature type="region of interest" description="Disordered" evidence="6">
    <location>
        <begin position="818"/>
        <end position="842"/>
    </location>
</feature>
<keyword evidence="2 5" id="KW-0547">Nucleotide-binding</keyword>
<dbReference type="PANTHER" id="PTHR21608:SF7">
    <property type="entry name" value="KINESIN-LIKE PROTEIN CG14535"/>
    <property type="match status" value="1"/>
</dbReference>
<evidence type="ECO:0000256" key="2">
    <source>
        <dbReference type="ARBA" id="ARBA00022741"/>
    </source>
</evidence>
<feature type="compositionally biased region" description="Polar residues" evidence="6">
    <location>
        <begin position="773"/>
        <end position="782"/>
    </location>
</feature>
<accession>A0ABM1SQ18</accession>
<organism evidence="8 9">
    <name type="scientific">Limulus polyphemus</name>
    <name type="common">Atlantic horseshoe crab</name>
    <dbReference type="NCBI Taxonomy" id="6850"/>
    <lineage>
        <taxon>Eukaryota</taxon>
        <taxon>Metazoa</taxon>
        <taxon>Ecdysozoa</taxon>
        <taxon>Arthropoda</taxon>
        <taxon>Chelicerata</taxon>
        <taxon>Merostomata</taxon>
        <taxon>Xiphosura</taxon>
        <taxon>Limulidae</taxon>
        <taxon>Limulus</taxon>
    </lineage>
</organism>
<keyword evidence="4" id="KW-0206">Cytoskeleton</keyword>
<keyword evidence="8" id="KW-1185">Reference proteome</keyword>
<feature type="compositionally biased region" description="Basic residues" evidence="6">
    <location>
        <begin position="1600"/>
        <end position="1609"/>
    </location>
</feature>
<dbReference type="Pfam" id="PF00225">
    <property type="entry name" value="Kinesin"/>
    <property type="match status" value="1"/>
</dbReference>